<feature type="transmembrane region" description="Helical" evidence="1">
    <location>
        <begin position="25"/>
        <end position="46"/>
    </location>
</feature>
<sequence>MIVINPTGTSDPASDHSPPDTDLPFAVIIIAIFILALAFYLLSYLLRPGDRPELISDDIFEPVTLDQTAPARACMQWKAETNYLADIESGFNAW</sequence>
<dbReference type="VEuPathDB" id="FungiDB:FOC1_g10001514"/>
<name>A0A2H3U075_FUSOX</name>
<evidence type="ECO:0000256" key="1">
    <source>
        <dbReference type="SAM" id="Phobius"/>
    </source>
</evidence>
<dbReference type="Proteomes" id="UP000219369">
    <property type="component" value="Unassembled WGS sequence"/>
</dbReference>
<accession>A0A2H3U075</accession>
<keyword evidence="1" id="KW-1133">Transmembrane helix</keyword>
<organism evidence="2 3">
    <name type="scientific">Fusarium oxysporum</name>
    <name type="common">Fusarium vascular wilt</name>
    <dbReference type="NCBI Taxonomy" id="5507"/>
    <lineage>
        <taxon>Eukaryota</taxon>
        <taxon>Fungi</taxon>
        <taxon>Dikarya</taxon>
        <taxon>Ascomycota</taxon>
        <taxon>Pezizomycotina</taxon>
        <taxon>Sordariomycetes</taxon>
        <taxon>Hypocreomycetidae</taxon>
        <taxon>Hypocreales</taxon>
        <taxon>Nectriaceae</taxon>
        <taxon>Fusarium</taxon>
        <taxon>Fusarium oxysporum species complex</taxon>
    </lineage>
</organism>
<dbReference type="OrthoDB" id="5092511at2759"/>
<keyword evidence="1" id="KW-0472">Membrane</keyword>
<dbReference type="EMBL" id="FMJY01000006">
    <property type="protein sequence ID" value="SCO87589.1"/>
    <property type="molecule type" value="Genomic_DNA"/>
</dbReference>
<protein>
    <submittedName>
        <fullName evidence="2">Uncharacterized protein</fullName>
    </submittedName>
</protein>
<proteinExistence type="predicted"/>
<dbReference type="VEuPathDB" id="FungiDB:FOC4_g10002204"/>
<dbReference type="VEuPathDB" id="FungiDB:FOZG_12094"/>
<gene>
    <name evidence="2" type="ORF">FRV6_11716</name>
</gene>
<reference evidence="3" key="1">
    <citation type="submission" date="2016-09" db="EMBL/GenBank/DDBJ databases">
        <authorList>
            <person name="Guldener U."/>
        </authorList>
    </citation>
    <scope>NUCLEOTIDE SEQUENCE [LARGE SCALE GENOMIC DNA]</scope>
    <source>
        <strain evidence="3">V64-1</strain>
    </source>
</reference>
<dbReference type="AlphaFoldDB" id="A0A2H3U075"/>
<evidence type="ECO:0000313" key="3">
    <source>
        <dbReference type="Proteomes" id="UP000219369"/>
    </source>
</evidence>
<dbReference type="VEuPathDB" id="FungiDB:FOMG_18758"/>
<evidence type="ECO:0000313" key="2">
    <source>
        <dbReference type="EMBL" id="SCO87589.1"/>
    </source>
</evidence>
<keyword evidence="1" id="KW-0812">Transmembrane</keyword>